<keyword evidence="5 8" id="KW-1133">Transmembrane helix</keyword>
<keyword evidence="6 8" id="KW-0472">Membrane</keyword>
<keyword evidence="3" id="KW-0808">Transferase</keyword>
<dbReference type="EMBL" id="BSTI01000001">
    <property type="protein sequence ID" value="GLY63792.1"/>
    <property type="molecule type" value="Genomic_DNA"/>
</dbReference>
<evidence type="ECO:0000256" key="3">
    <source>
        <dbReference type="ARBA" id="ARBA00022679"/>
    </source>
</evidence>
<feature type="transmembrane region" description="Helical" evidence="8">
    <location>
        <begin position="285"/>
        <end position="310"/>
    </location>
</feature>
<protein>
    <submittedName>
        <fullName evidence="9">Alpha-(1-&gt;6)-mannopyranosyltransferase</fullName>
    </submittedName>
</protein>
<feature type="transmembrane region" description="Helical" evidence="8">
    <location>
        <begin position="21"/>
        <end position="40"/>
    </location>
</feature>
<feature type="transmembrane region" description="Helical" evidence="8">
    <location>
        <begin position="245"/>
        <end position="273"/>
    </location>
</feature>
<dbReference type="AlphaFoldDB" id="A0A9W6QXG2"/>
<keyword evidence="2" id="KW-0328">Glycosyltransferase</keyword>
<feature type="transmembrane region" description="Helical" evidence="8">
    <location>
        <begin position="445"/>
        <end position="463"/>
    </location>
</feature>
<proteinExistence type="inferred from homology"/>
<evidence type="ECO:0000256" key="5">
    <source>
        <dbReference type="ARBA" id="ARBA00022989"/>
    </source>
</evidence>
<evidence type="ECO:0000256" key="2">
    <source>
        <dbReference type="ARBA" id="ARBA00022676"/>
    </source>
</evidence>
<keyword evidence="4 8" id="KW-0812">Transmembrane</keyword>
<sequence length="474" mass="49483">MGVVSATAVRRLRASFPGAQFAFPCAGFAGVLVLVLATSIARPTWLMLALGLTGMGVVVLAWLGLGRRRTEFSVHRLYWTMAAWCLPLLVARPLFSGDVHSYLAQGVIAADGLDPYRLGPLAALGADSPVTQAVSPYWQNTPAPYGPVAVTVSRTIAVLVGENQMATVLLNRLVEIAGVVLIAWALPRLARRTGVPETTALWLGLLNPLVLWHVVAGVHNEGLMLGLVLAGMEIALHQPSRPGRVVAGVVLLTIAANIKIVAAVALLCLGIELARRHGPTIGRALLVLVGLFTGFAALSVAIAAVSGLGLGWLGTLGGGTQVHSWMAPTNQLGFLVGAFTGGEATSTAIAVGIRIGALAGAVVVIFLSWKAFRDGRHPLATLGRLFAAMLLTGPVVQPWYLLWAIVPFSAAATTRRARRVIVVASVVFALVLPPVSGGAGELVEGYLVAVALLGLGFAVVRAWSARREKVSVAE</sequence>
<keyword evidence="10" id="KW-1185">Reference proteome</keyword>
<dbReference type="GO" id="GO:0016757">
    <property type="term" value="F:glycosyltransferase activity"/>
    <property type="evidence" value="ECO:0007669"/>
    <property type="project" value="UniProtKB-KW"/>
</dbReference>
<gene>
    <name evidence="9" type="ORF">Atai01_04110</name>
</gene>
<reference evidence="9" key="1">
    <citation type="submission" date="2023-03" db="EMBL/GenBank/DDBJ databases">
        <title>Amycolatopsis taiwanensis NBRC 103393.</title>
        <authorList>
            <person name="Ichikawa N."/>
            <person name="Sato H."/>
            <person name="Tonouchi N."/>
        </authorList>
    </citation>
    <scope>NUCLEOTIDE SEQUENCE</scope>
    <source>
        <strain evidence="9">NBRC 103393</strain>
    </source>
</reference>
<feature type="transmembrane region" description="Helical" evidence="8">
    <location>
        <begin position="420"/>
        <end position="439"/>
    </location>
</feature>
<feature type="transmembrane region" description="Helical" evidence="8">
    <location>
        <begin position="77"/>
        <end position="95"/>
    </location>
</feature>
<comment type="caution">
    <text evidence="9">The sequence shown here is derived from an EMBL/GenBank/DDBJ whole genome shotgun (WGS) entry which is preliminary data.</text>
</comment>
<evidence type="ECO:0000256" key="8">
    <source>
        <dbReference type="SAM" id="Phobius"/>
    </source>
</evidence>
<feature type="transmembrane region" description="Helical" evidence="8">
    <location>
        <begin position="46"/>
        <end position="65"/>
    </location>
</feature>
<evidence type="ECO:0000256" key="1">
    <source>
        <dbReference type="ARBA" id="ARBA00004141"/>
    </source>
</evidence>
<comment type="similarity">
    <text evidence="7">Belongs to the MptA/B family.</text>
</comment>
<feature type="transmembrane region" description="Helical" evidence="8">
    <location>
        <begin position="384"/>
        <end position="408"/>
    </location>
</feature>
<evidence type="ECO:0000313" key="10">
    <source>
        <dbReference type="Proteomes" id="UP001165136"/>
    </source>
</evidence>
<dbReference type="NCBIfam" id="NF038066">
    <property type="entry name" value="MptB"/>
    <property type="match status" value="1"/>
</dbReference>
<evidence type="ECO:0000256" key="7">
    <source>
        <dbReference type="ARBA" id="ARBA00043987"/>
    </source>
</evidence>
<dbReference type="GO" id="GO:0016020">
    <property type="term" value="C:membrane"/>
    <property type="evidence" value="ECO:0007669"/>
    <property type="project" value="UniProtKB-SubCell"/>
</dbReference>
<feature type="transmembrane region" description="Helical" evidence="8">
    <location>
        <begin position="351"/>
        <end position="372"/>
    </location>
</feature>
<name>A0A9W6QXG2_9PSEU</name>
<dbReference type="Proteomes" id="UP001165136">
    <property type="component" value="Unassembled WGS sequence"/>
</dbReference>
<feature type="transmembrane region" description="Helical" evidence="8">
    <location>
        <begin position="322"/>
        <end position="339"/>
    </location>
</feature>
<dbReference type="Pfam" id="PF26314">
    <property type="entry name" value="MptA_B_family"/>
    <property type="match status" value="1"/>
</dbReference>
<evidence type="ECO:0000313" key="9">
    <source>
        <dbReference type="EMBL" id="GLY63792.1"/>
    </source>
</evidence>
<comment type="subcellular location">
    <subcellularLocation>
        <location evidence="1">Membrane</location>
        <topology evidence="1">Multi-pass membrane protein</topology>
    </subcellularLocation>
</comment>
<evidence type="ECO:0000256" key="4">
    <source>
        <dbReference type="ARBA" id="ARBA00022692"/>
    </source>
</evidence>
<feature type="transmembrane region" description="Helical" evidence="8">
    <location>
        <begin position="199"/>
        <end position="219"/>
    </location>
</feature>
<dbReference type="InterPro" id="IPR049829">
    <property type="entry name" value="MptA/B-like"/>
</dbReference>
<organism evidence="9 10">
    <name type="scientific">Amycolatopsis taiwanensis</name>
    <dbReference type="NCBI Taxonomy" id="342230"/>
    <lineage>
        <taxon>Bacteria</taxon>
        <taxon>Bacillati</taxon>
        <taxon>Actinomycetota</taxon>
        <taxon>Actinomycetes</taxon>
        <taxon>Pseudonocardiales</taxon>
        <taxon>Pseudonocardiaceae</taxon>
        <taxon>Amycolatopsis</taxon>
    </lineage>
</organism>
<feature type="transmembrane region" description="Helical" evidence="8">
    <location>
        <begin position="169"/>
        <end position="187"/>
    </location>
</feature>
<evidence type="ECO:0000256" key="6">
    <source>
        <dbReference type="ARBA" id="ARBA00023136"/>
    </source>
</evidence>
<accession>A0A9W6QXG2</accession>